<proteinExistence type="predicted"/>
<protein>
    <submittedName>
        <fullName evidence="1">Phage recombination protein Bet</fullName>
    </submittedName>
</protein>
<dbReference type="Pfam" id="PF03837">
    <property type="entry name" value="RecT"/>
    <property type="match status" value="1"/>
</dbReference>
<reference evidence="1 2" key="1">
    <citation type="submission" date="2020-06" db="EMBL/GenBank/DDBJ databases">
        <title>Whole-genome sequence of Allochromatium humboldtianum DSM 21881, type strain.</title>
        <authorList>
            <person name="Kyndt J.A."/>
            <person name="Meyer T.E."/>
        </authorList>
    </citation>
    <scope>NUCLEOTIDE SEQUENCE [LARGE SCALE GENOMIC DNA]</scope>
    <source>
        <strain evidence="1 2">DSM 21881</strain>
    </source>
</reference>
<dbReference type="GO" id="GO:0006310">
    <property type="term" value="P:DNA recombination"/>
    <property type="evidence" value="ECO:0007669"/>
    <property type="project" value="InterPro"/>
</dbReference>
<name>A0A850RAF9_9GAMM</name>
<gene>
    <name evidence="1" type="primary">bet</name>
    <name evidence="1" type="ORF">HW932_03000</name>
</gene>
<dbReference type="EMBL" id="JABZEO010000002">
    <property type="protein sequence ID" value="NVZ08227.1"/>
    <property type="molecule type" value="Genomic_DNA"/>
</dbReference>
<dbReference type="InterPro" id="IPR010183">
    <property type="entry name" value="Phage_lambda_Bet"/>
</dbReference>
<sequence length="309" mass="33850">MSKRNQPQTMAPACRLAISQQALDETGLEAATWQVLVDSIFPTAKTVEGVLLAVRYCQARGLDVMKRPVHVVPMWNRALGREVETVWPGIAEVQTTAARTGQWAGMEPARFGPEETRIFTGQSKTEAGWQDMQVQVTFPAWCEVTVYRLVGGLRCPFTETVFWEETYSRLSGGEVPTAMWVKRPRGQLLKCAKAASLRAAFPEEAGYTAEEMAGKTIDGDLVAMTVAAPAVPEGRPEEARPEAAAEHEAAPELDTETLTQIEGLIIRAAKSRAWASAQDYFKSRFDGPVLAHALAELNRAEQECLAEAA</sequence>
<dbReference type="AlphaFoldDB" id="A0A850RAF9"/>
<accession>A0A850RAF9</accession>
<keyword evidence="2" id="KW-1185">Reference proteome</keyword>
<dbReference type="NCBIfam" id="TIGR01913">
    <property type="entry name" value="bet_lambda"/>
    <property type="match status" value="1"/>
</dbReference>
<organism evidence="1 2">
    <name type="scientific">Allochromatium humboldtianum</name>
    <dbReference type="NCBI Taxonomy" id="504901"/>
    <lineage>
        <taxon>Bacteria</taxon>
        <taxon>Pseudomonadati</taxon>
        <taxon>Pseudomonadota</taxon>
        <taxon>Gammaproteobacteria</taxon>
        <taxon>Chromatiales</taxon>
        <taxon>Chromatiaceae</taxon>
        <taxon>Allochromatium</taxon>
    </lineage>
</organism>
<comment type="caution">
    <text evidence="1">The sequence shown here is derived from an EMBL/GenBank/DDBJ whole genome shotgun (WGS) entry which is preliminary data.</text>
</comment>
<evidence type="ECO:0000313" key="1">
    <source>
        <dbReference type="EMBL" id="NVZ08227.1"/>
    </source>
</evidence>
<dbReference type="InterPro" id="IPR018330">
    <property type="entry name" value="RecT_fam"/>
</dbReference>
<dbReference type="GO" id="GO:0003677">
    <property type="term" value="F:DNA binding"/>
    <property type="evidence" value="ECO:0007669"/>
    <property type="project" value="InterPro"/>
</dbReference>
<dbReference type="RefSeq" id="WP_176975020.1">
    <property type="nucleotide sequence ID" value="NZ_JABZEO010000002.1"/>
</dbReference>
<dbReference type="Proteomes" id="UP000592294">
    <property type="component" value="Unassembled WGS sequence"/>
</dbReference>
<evidence type="ECO:0000313" key="2">
    <source>
        <dbReference type="Proteomes" id="UP000592294"/>
    </source>
</evidence>